<evidence type="ECO:0000313" key="1">
    <source>
        <dbReference type="EMBL" id="OAG07551.1"/>
    </source>
</evidence>
<dbReference type="OrthoDB" id="3797827at2759"/>
<sequence>MARHNKSNLPGRPMYQPKDGSLGLLGTLPVELRLNIFEIVLEIHRPITARKCCGILGHLTKPCRLHAAIKQNYRTLNRYRFALLSISRGVYNDAIRVMHNKMRVHVDVTNLIMVHKGAIGYGGKPYHTMWRRICRYRLIDLIVPVTAIKFDQSEECVTSLFDCIDMLLDKWNAENSPKSAQKVREITIHLGRIFSTYRPFKAAKLENPKIKEEQARLLNVCWENLENSVKLIALRGGEANWTFTVNSEVDASNRVGQRMLNMFREILEEVGVECQEGVAQDVSVMESRSATGGTHRRFVD</sequence>
<dbReference type="GeneID" id="28770560"/>
<keyword evidence="2" id="KW-1185">Reference proteome</keyword>
<dbReference type="InParanoid" id="A0A177CJX4"/>
<reference evidence="1 2" key="1">
    <citation type="submission" date="2016-05" db="EMBL/GenBank/DDBJ databases">
        <title>Comparative analysis of secretome profiles of manganese(II)-oxidizing ascomycete fungi.</title>
        <authorList>
            <consortium name="DOE Joint Genome Institute"/>
            <person name="Zeiner C.A."/>
            <person name="Purvine S.O."/>
            <person name="Zink E.M."/>
            <person name="Wu S."/>
            <person name="Pasa-Tolic L."/>
            <person name="Chaput D.L."/>
            <person name="Haridas S."/>
            <person name="Grigoriev I.V."/>
            <person name="Santelli C.M."/>
            <person name="Hansel C.M."/>
        </authorList>
    </citation>
    <scope>NUCLEOTIDE SEQUENCE [LARGE SCALE GENOMIC DNA]</scope>
    <source>
        <strain evidence="1 2">AP3s5-JAC2a</strain>
    </source>
</reference>
<accession>A0A177CJX4</accession>
<dbReference type="Proteomes" id="UP000077069">
    <property type="component" value="Unassembled WGS sequence"/>
</dbReference>
<evidence type="ECO:0008006" key="3">
    <source>
        <dbReference type="Google" id="ProtNLM"/>
    </source>
</evidence>
<organism evidence="1 2">
    <name type="scientific">Paraphaeosphaeria sporulosa</name>
    <dbReference type="NCBI Taxonomy" id="1460663"/>
    <lineage>
        <taxon>Eukaryota</taxon>
        <taxon>Fungi</taxon>
        <taxon>Dikarya</taxon>
        <taxon>Ascomycota</taxon>
        <taxon>Pezizomycotina</taxon>
        <taxon>Dothideomycetes</taxon>
        <taxon>Pleosporomycetidae</taxon>
        <taxon>Pleosporales</taxon>
        <taxon>Massarineae</taxon>
        <taxon>Didymosphaeriaceae</taxon>
        <taxon>Paraphaeosphaeria</taxon>
    </lineage>
</organism>
<name>A0A177CJX4_9PLEO</name>
<dbReference type="RefSeq" id="XP_018037916.1">
    <property type="nucleotide sequence ID" value="XM_018187074.1"/>
</dbReference>
<dbReference type="EMBL" id="KV441551">
    <property type="protein sequence ID" value="OAG07551.1"/>
    <property type="molecule type" value="Genomic_DNA"/>
</dbReference>
<evidence type="ECO:0000313" key="2">
    <source>
        <dbReference type="Proteomes" id="UP000077069"/>
    </source>
</evidence>
<dbReference type="AlphaFoldDB" id="A0A177CJX4"/>
<protein>
    <recommendedName>
        <fullName evidence="3">F-box domain-containing protein</fullName>
    </recommendedName>
</protein>
<proteinExistence type="predicted"/>
<gene>
    <name evidence="1" type="ORF">CC84DRAFT_666296</name>
</gene>